<evidence type="ECO:0000256" key="2">
    <source>
        <dbReference type="SAM" id="MobiDB-lite"/>
    </source>
</evidence>
<dbReference type="PROSITE" id="PS51724">
    <property type="entry name" value="SPOR"/>
    <property type="match status" value="1"/>
</dbReference>
<organism evidence="4 5">
    <name type="scientific">Zymomonas mobilis subsp. pomaceae (strain ATCC 29192 / DSM 22645 / JCM 10191 / CCUG 17912 / NBRC 13757 / NCIMB 11200 / NRRL B-4491 / Barker I)</name>
    <dbReference type="NCBI Taxonomy" id="579138"/>
    <lineage>
        <taxon>Bacteria</taxon>
        <taxon>Pseudomonadati</taxon>
        <taxon>Pseudomonadota</taxon>
        <taxon>Alphaproteobacteria</taxon>
        <taxon>Sphingomonadales</taxon>
        <taxon>Zymomonadaceae</taxon>
        <taxon>Zymomonas</taxon>
    </lineage>
</organism>
<name>F8EVC1_ZYMMT</name>
<dbReference type="Pfam" id="PF05036">
    <property type="entry name" value="SPOR"/>
    <property type="match status" value="1"/>
</dbReference>
<sequence>MLAFGKTVGFLAFMAIDTKKFTHDTFSCSIIKTGFRFHPFSGITEKIASLKMRYIFKAVIASLLVSTSIAPCTALHAQTAENQTDKPDLTVYLRRLAAQPHDINALIGAGLASYRAGDMHAALGFLTRAENMAPHDGKVKAALGSIFIQQEKPQQALKYFHEAISNGIPPATLASDTGLAYDLMGNNGKATSAYEMALTSHPDDETERRFALSQAIAGHTNNALTLIDRQLRQQNRAAWRTRALILALNGDVTGATGIIRSTMPAGSAEAMLPFLNRLPSLSLQEKAAAVHFGDMKTKDGKSSQPLWTGNDSEGPDTQEAVLDLNFDTMSNEKSYRPAEVQNPSTEVGEDPISPLTVKDDDELNTPKAISKNVRKLPSKSGDNFSTIGKAPLSSTIEKSSLPKTQKEDKDTLSVKTAENVAIKDKNNKVRTEAEMRAYCKTTLEVPKNSKGKKTRQATAQSLKILNKQQMLKIDQCLATQKRNASKANKIDNKVVSEKSIPETKTLSSKLVTDSKIKGLSKPDLQEKIAADRIAAEKSNEKNSPTNTSIRYWVQVASGENKANLLAVWQKLLTRYPLLKTTQPWTTPWHASNRLLAGPFSSEEKAQDFVNKLRKSGFSTIQFTSRKGIVVERLAAK</sequence>
<accession>F8EVC1</accession>
<dbReference type="EMBL" id="CP002865">
    <property type="protein sequence ID" value="AEI37328.1"/>
    <property type="molecule type" value="Genomic_DNA"/>
</dbReference>
<dbReference type="SUPFAM" id="SSF110997">
    <property type="entry name" value="Sporulation related repeat"/>
    <property type="match status" value="1"/>
</dbReference>
<evidence type="ECO:0000259" key="3">
    <source>
        <dbReference type="PROSITE" id="PS51724"/>
    </source>
</evidence>
<evidence type="ECO:0000313" key="4">
    <source>
        <dbReference type="EMBL" id="AEI37328.1"/>
    </source>
</evidence>
<feature type="compositionally biased region" description="Polar residues" evidence="2">
    <location>
        <begin position="302"/>
        <end position="311"/>
    </location>
</feature>
<dbReference type="HOGENOM" id="CLU_033316_0_0_5"/>
<dbReference type="AlphaFoldDB" id="F8EVC1"/>
<feature type="region of interest" description="Disordered" evidence="2">
    <location>
        <begin position="333"/>
        <end position="362"/>
    </location>
</feature>
<feature type="region of interest" description="Disordered" evidence="2">
    <location>
        <begin position="294"/>
        <end position="318"/>
    </location>
</feature>
<dbReference type="Proteomes" id="UP000000491">
    <property type="component" value="Chromosome"/>
</dbReference>
<dbReference type="KEGG" id="zmp:Zymop_0425"/>
<dbReference type="eggNOG" id="COG0457">
    <property type="taxonomic scope" value="Bacteria"/>
</dbReference>
<reference evidence="4 5" key="1">
    <citation type="journal article" date="2011" name="J. Bacteriol.">
        <title>Genome sequence of the ethanol-producing Zymomonas mobilis subsp. pomaceae lectotype strain ATCC 29192.</title>
        <authorList>
            <person name="Kouvelis V.N."/>
            <person name="Davenport K.W."/>
            <person name="Brettin T.S."/>
            <person name="Bruce D."/>
            <person name="Detter C."/>
            <person name="Han C.S."/>
            <person name="Nolan M."/>
            <person name="Tapia R."/>
            <person name="Damoulaki A."/>
            <person name="Kyrpides N.C."/>
            <person name="Typas M.A."/>
            <person name="Pappas K.M."/>
        </authorList>
    </citation>
    <scope>NUCLEOTIDE SEQUENCE [LARGE SCALE GENOMIC DNA]</scope>
    <source>
        <strain evidence="5">ATCC 29192 / DSM 22645 / JCM 10191 / CCUG 17912 / NBRC 13757 / NCIMB 11200 / NRRL B-4491 / Barker I</strain>
    </source>
</reference>
<dbReference type="Gene3D" id="3.30.70.1070">
    <property type="entry name" value="Sporulation related repeat"/>
    <property type="match status" value="1"/>
</dbReference>
<protein>
    <submittedName>
        <fullName evidence="4">Sporulation domain protein</fullName>
    </submittedName>
</protein>
<dbReference type="InterPro" id="IPR007730">
    <property type="entry name" value="SPOR-like_dom"/>
</dbReference>
<dbReference type="InterPro" id="IPR011990">
    <property type="entry name" value="TPR-like_helical_dom_sf"/>
</dbReference>
<dbReference type="Gene3D" id="1.25.40.10">
    <property type="entry name" value="Tetratricopeptide repeat domain"/>
    <property type="match status" value="1"/>
</dbReference>
<evidence type="ECO:0000313" key="5">
    <source>
        <dbReference type="Proteomes" id="UP000000491"/>
    </source>
</evidence>
<proteinExistence type="predicted"/>
<dbReference type="PROSITE" id="PS50005">
    <property type="entry name" value="TPR"/>
    <property type="match status" value="1"/>
</dbReference>
<dbReference type="STRING" id="579138.Zymop_0425"/>
<dbReference type="InterPro" id="IPR019734">
    <property type="entry name" value="TPR_rpt"/>
</dbReference>
<dbReference type="InterPro" id="IPR036680">
    <property type="entry name" value="SPOR-like_sf"/>
</dbReference>
<dbReference type="GO" id="GO:0042834">
    <property type="term" value="F:peptidoglycan binding"/>
    <property type="evidence" value="ECO:0007669"/>
    <property type="project" value="InterPro"/>
</dbReference>
<feature type="repeat" description="TPR" evidence="1">
    <location>
        <begin position="171"/>
        <end position="204"/>
    </location>
</feature>
<evidence type="ECO:0000256" key="1">
    <source>
        <dbReference type="PROSITE-ProRule" id="PRU00339"/>
    </source>
</evidence>
<feature type="domain" description="SPOR" evidence="3">
    <location>
        <begin position="545"/>
        <end position="625"/>
    </location>
</feature>
<gene>
    <name evidence="4" type="ordered locus">Zymop_0425</name>
</gene>
<feature type="region of interest" description="Disordered" evidence="2">
    <location>
        <begin position="374"/>
        <end position="411"/>
    </location>
</feature>
<keyword evidence="1" id="KW-0802">TPR repeat</keyword>
<dbReference type="PATRIC" id="fig|579138.3.peg.447"/>
<dbReference type="SMART" id="SM00028">
    <property type="entry name" value="TPR"/>
    <property type="match status" value="3"/>
</dbReference>
<dbReference type="SUPFAM" id="SSF48452">
    <property type="entry name" value="TPR-like"/>
    <property type="match status" value="1"/>
</dbReference>
<feature type="compositionally biased region" description="Polar residues" evidence="2">
    <location>
        <begin position="380"/>
        <end position="403"/>
    </location>
</feature>